<evidence type="ECO:0000313" key="2">
    <source>
        <dbReference type="Proteomes" id="UP000578697"/>
    </source>
</evidence>
<proteinExistence type="predicted"/>
<evidence type="ECO:0008006" key="3">
    <source>
        <dbReference type="Google" id="ProtNLM"/>
    </source>
</evidence>
<comment type="caution">
    <text evidence="1">The sequence shown here is derived from an EMBL/GenBank/DDBJ whole genome shotgun (WGS) entry which is preliminary data.</text>
</comment>
<dbReference type="AlphaFoldDB" id="A0A840SDK8"/>
<dbReference type="Pfam" id="PF13835">
    <property type="entry name" value="DUF4194"/>
    <property type="match status" value="1"/>
</dbReference>
<evidence type="ECO:0000313" key="1">
    <source>
        <dbReference type="EMBL" id="MBB5219857.1"/>
    </source>
</evidence>
<organism evidence="1 2">
    <name type="scientific">Treponema rectale</name>
    <dbReference type="NCBI Taxonomy" id="744512"/>
    <lineage>
        <taxon>Bacteria</taxon>
        <taxon>Pseudomonadati</taxon>
        <taxon>Spirochaetota</taxon>
        <taxon>Spirochaetia</taxon>
        <taxon>Spirochaetales</taxon>
        <taxon>Treponemataceae</taxon>
        <taxon>Treponema</taxon>
    </lineage>
</organism>
<dbReference type="InterPro" id="IPR025449">
    <property type="entry name" value="JetB"/>
</dbReference>
<name>A0A840SDK8_9SPIR</name>
<keyword evidence="2" id="KW-1185">Reference proteome</keyword>
<protein>
    <recommendedName>
        <fullName evidence="3">DUF4194 domain-containing protein</fullName>
    </recommendedName>
</protein>
<gene>
    <name evidence="1" type="ORF">HNP77_002246</name>
</gene>
<reference evidence="1 2" key="1">
    <citation type="submission" date="2020-08" db="EMBL/GenBank/DDBJ databases">
        <title>Genomic Encyclopedia of Type Strains, Phase IV (KMG-IV): sequencing the most valuable type-strain genomes for metagenomic binning, comparative biology and taxonomic classification.</title>
        <authorList>
            <person name="Goeker M."/>
        </authorList>
    </citation>
    <scope>NUCLEOTIDE SEQUENCE [LARGE SCALE GENOMIC DNA]</scope>
    <source>
        <strain evidence="1 2">DSM 103679</strain>
    </source>
</reference>
<dbReference type="RefSeq" id="WP_184653377.1">
    <property type="nucleotide sequence ID" value="NZ_JACHFR010000004.1"/>
</dbReference>
<accession>A0A840SDK8</accession>
<sequence>MADSNLKPWSQVCIKLLQGPLFRQNVNDKLWEKLEMYESDIQAFFAILGVSVAIDKADGFAFLQQNDLNEEDDNVSRLIRQISLTEEQSFLCILLRDELNKFDNPNNSQNKSSVLILRESELYEQFAMFYTSKTDQITARNNFKKNLNRLCELGLLKEQNPDDMEKESEYEVRRYVRAKIDSKFCEEFMRKLKERETDNE</sequence>
<dbReference type="EMBL" id="JACHFR010000004">
    <property type="protein sequence ID" value="MBB5219857.1"/>
    <property type="molecule type" value="Genomic_DNA"/>
</dbReference>
<dbReference type="Proteomes" id="UP000578697">
    <property type="component" value="Unassembled WGS sequence"/>
</dbReference>